<dbReference type="EMBL" id="JABWGN010000006">
    <property type="protein sequence ID" value="NUW33198.1"/>
    <property type="molecule type" value="Genomic_DNA"/>
</dbReference>
<dbReference type="AlphaFoldDB" id="A0A7Y6M2Z7"/>
<gene>
    <name evidence="2" type="ORF">HTZ77_17420</name>
</gene>
<evidence type="ECO:0000313" key="3">
    <source>
        <dbReference type="Proteomes" id="UP000586042"/>
    </source>
</evidence>
<accession>A0A7Y6M2Z7</accession>
<reference evidence="2 3" key="1">
    <citation type="submission" date="2020-06" db="EMBL/GenBank/DDBJ databases">
        <title>Nonomuraea sp. SMC257, a novel actinomycete isolated from soil.</title>
        <authorList>
            <person name="Chanama M."/>
        </authorList>
    </citation>
    <scope>NUCLEOTIDE SEQUENCE [LARGE SCALE GENOMIC DNA]</scope>
    <source>
        <strain evidence="2 3">SMC257</strain>
    </source>
</reference>
<keyword evidence="3" id="KW-1185">Reference proteome</keyword>
<dbReference type="Gene3D" id="2.30.110.10">
    <property type="entry name" value="Electron Transport, Fmn-binding Protein, Chain A"/>
    <property type="match status" value="1"/>
</dbReference>
<name>A0A7Y6M2Z7_9ACTN</name>
<dbReference type="InterPro" id="IPR011576">
    <property type="entry name" value="Pyridox_Oxase_N"/>
</dbReference>
<comment type="caution">
    <text evidence="2">The sequence shown here is derived from an EMBL/GenBank/DDBJ whole genome shotgun (WGS) entry which is preliminary data.</text>
</comment>
<sequence length="164" mass="18102">MTPPPARTPDQRQHDTLHRLRHDVDAWVATADPGTGEPYMVPLSFLWDGHTLLLATAAASPTAANLQANGKARLGLGLTRDVVLIEGTVQTLRIAEISTEIGDAFAAKTGFDPRALRSPYLYFRVRPVLIQAWREVNELDGRDLMTDGRWHVEQAAPPRDESVS</sequence>
<evidence type="ECO:0000259" key="1">
    <source>
        <dbReference type="Pfam" id="PF01243"/>
    </source>
</evidence>
<dbReference type="Pfam" id="PF01243">
    <property type="entry name" value="PNPOx_N"/>
    <property type="match status" value="1"/>
</dbReference>
<feature type="domain" description="Pyridoxamine 5'-phosphate oxidase N-terminal" evidence="1">
    <location>
        <begin position="26"/>
        <end position="110"/>
    </location>
</feature>
<protein>
    <submittedName>
        <fullName evidence="2">Pyridoxamine 5'-phosphate oxidase family protein</fullName>
    </submittedName>
</protein>
<evidence type="ECO:0000313" key="2">
    <source>
        <dbReference type="EMBL" id="NUW33198.1"/>
    </source>
</evidence>
<dbReference type="SUPFAM" id="SSF50475">
    <property type="entry name" value="FMN-binding split barrel"/>
    <property type="match status" value="1"/>
</dbReference>
<dbReference type="Proteomes" id="UP000586042">
    <property type="component" value="Unassembled WGS sequence"/>
</dbReference>
<organism evidence="2 3">
    <name type="scientific">Nonomuraea montanisoli</name>
    <dbReference type="NCBI Taxonomy" id="2741721"/>
    <lineage>
        <taxon>Bacteria</taxon>
        <taxon>Bacillati</taxon>
        <taxon>Actinomycetota</taxon>
        <taxon>Actinomycetes</taxon>
        <taxon>Streptosporangiales</taxon>
        <taxon>Streptosporangiaceae</taxon>
        <taxon>Nonomuraea</taxon>
    </lineage>
</organism>
<dbReference type="InterPro" id="IPR012349">
    <property type="entry name" value="Split_barrel_FMN-bd"/>
</dbReference>
<dbReference type="RefSeq" id="WP_175590638.1">
    <property type="nucleotide sequence ID" value="NZ_JABWGN010000006.1"/>
</dbReference>
<proteinExistence type="predicted"/>